<comment type="caution">
    <text evidence="2">The sequence shown here is derived from an EMBL/GenBank/DDBJ whole genome shotgun (WGS) entry which is preliminary data.</text>
</comment>
<reference evidence="2 3" key="1">
    <citation type="submission" date="2015-08" db="EMBL/GenBank/DDBJ databases">
        <authorList>
            <person name="Varghese N."/>
        </authorList>
    </citation>
    <scope>NUCLEOTIDE SEQUENCE [LARGE SCALE GENOMIC DNA]</scope>
    <source>
        <strain evidence="2 3">DSM 18167</strain>
    </source>
</reference>
<organism evidence="2 3">
    <name type="scientific">Chelatococcus sambhunathii</name>
    <dbReference type="NCBI Taxonomy" id="363953"/>
    <lineage>
        <taxon>Bacteria</taxon>
        <taxon>Pseudomonadati</taxon>
        <taxon>Pseudomonadota</taxon>
        <taxon>Alphaproteobacteria</taxon>
        <taxon>Hyphomicrobiales</taxon>
        <taxon>Chelatococcaceae</taxon>
        <taxon>Chelatococcus</taxon>
    </lineage>
</organism>
<keyword evidence="3" id="KW-1185">Reference proteome</keyword>
<protein>
    <submittedName>
        <fullName evidence="2">Glycosyltransferase involved in cell wall bisynthesis</fullName>
    </submittedName>
</protein>
<dbReference type="SUPFAM" id="SSF53756">
    <property type="entry name" value="UDP-Glycosyltransferase/glycogen phosphorylase"/>
    <property type="match status" value="1"/>
</dbReference>
<dbReference type="Pfam" id="PF13477">
    <property type="entry name" value="Glyco_trans_4_2"/>
    <property type="match status" value="1"/>
</dbReference>
<dbReference type="PANTHER" id="PTHR12526:SF638">
    <property type="entry name" value="SPORE COAT PROTEIN SA"/>
    <property type="match status" value="1"/>
</dbReference>
<dbReference type="Gene3D" id="3.40.50.2000">
    <property type="entry name" value="Glycogen Phosphorylase B"/>
    <property type="match status" value="2"/>
</dbReference>
<feature type="domain" description="Glycosyltransferase subfamily 4-like N-terminal" evidence="1">
    <location>
        <begin position="16"/>
        <end position="143"/>
    </location>
</feature>
<name>A0ABM9U3D6_9HYPH</name>
<dbReference type="Proteomes" id="UP000182178">
    <property type="component" value="Unassembled WGS sequence"/>
</dbReference>
<evidence type="ECO:0000313" key="3">
    <source>
        <dbReference type="Proteomes" id="UP000182178"/>
    </source>
</evidence>
<proteinExistence type="predicted"/>
<dbReference type="PANTHER" id="PTHR12526">
    <property type="entry name" value="GLYCOSYLTRANSFERASE"/>
    <property type="match status" value="1"/>
</dbReference>
<evidence type="ECO:0000259" key="1">
    <source>
        <dbReference type="Pfam" id="PF13477"/>
    </source>
</evidence>
<accession>A0ABM9U3D6</accession>
<gene>
    <name evidence="2" type="ORF">Ga0061061_103336</name>
</gene>
<dbReference type="RefSeq" id="WP_072249458.1">
    <property type="nucleotide sequence ID" value="NZ_CYHC01000003.1"/>
</dbReference>
<dbReference type="InterPro" id="IPR028098">
    <property type="entry name" value="Glyco_trans_4-like_N"/>
</dbReference>
<sequence>MHGMRPHLLCIGGDDHALRIPFLLALRERGLNVSAAGTGDAGAFANAAIDYHPYAMSRFLAPRTDRAAIAALSRLIGELRPTIIQCFDTKPDILVPFAAHAAGGVPVVSTITGLGWLYSSRSPLALGLRPVFTLLQRKASRLTTELVFQNRDDEVFFARHRLLGTAGHRVIPGSGIDIARFDRAVADGPSPTALRAELALGEVPVVVTVARLTRQKGIATLLAAAAIVHRQVPDVRFLLIGPRENEGPLAIGKAEIDRHRPYVRALGVRADVPSLLRMADVFAFPTELREGVPRALMEACVAGLPCVATDMPGCTDVIDHGTSGLVVPARSPARLAQAILQLLRDRTTARNYAARASAHVRKELNLDVTVERYAALYEEILCRLGGAARLWPAYAPLPPAKLAARSGAAASGPSVSSSG</sequence>
<evidence type="ECO:0000313" key="2">
    <source>
        <dbReference type="EMBL" id="CUA87452.1"/>
    </source>
</evidence>
<dbReference type="Pfam" id="PF13692">
    <property type="entry name" value="Glyco_trans_1_4"/>
    <property type="match status" value="1"/>
</dbReference>
<dbReference type="EMBL" id="CYHC01000003">
    <property type="protein sequence ID" value="CUA87452.1"/>
    <property type="molecule type" value="Genomic_DNA"/>
</dbReference>